<dbReference type="WBParaSite" id="PSU_v2.g16385.t1">
    <property type="protein sequence ID" value="PSU_v2.g16385.t1"/>
    <property type="gene ID" value="PSU_v2.g16385"/>
</dbReference>
<sequence length="422" mass="48818">MLISGKSQIVRGNLMRLIYGPRQCLLTTYRMVCPFQIADVNDETVKFEIGTSSIGNQKIKFHEFSLTKPDTQPRAFVSCMSRMIAFENWALFLVQIETFRYYGGSLMVAYVECGIKKVYELMKIYENDGILKIKKAYKASEIPNIPYDPDTQTEYANQMTNSHMCLYEFKESAEFIAFADWDDILVGPNFGQQQIAFAESFRKLSVAYPFAAAFSIPRFPFVNKNAFRPKRNKFSLKQLFTQLHFSINPVPPKMVVRPEYVAGVWIHRLIYAESEKYQQINVASEMAALLHLKNLILDEWETEVNFNEVIYPKNGSLLIDGKVLQQNMENMFEKYNFTFDPFLYSHSQIFNKLIYKCYAPIEKAAQDDSLMICPTHKACIYPEQNVTVIKVKTTHKSSKTIGGLIWHERENVNFVESKEGCL</sequence>
<dbReference type="InterPro" id="IPR008166">
    <property type="entry name" value="Glyco_transf_92"/>
</dbReference>
<accession>A0A914YCA6</accession>
<evidence type="ECO:0000313" key="10">
    <source>
        <dbReference type="WBParaSite" id="PSU_v2.g16385.t1"/>
    </source>
</evidence>
<evidence type="ECO:0000256" key="6">
    <source>
        <dbReference type="ARBA" id="ARBA00022989"/>
    </source>
</evidence>
<evidence type="ECO:0000256" key="2">
    <source>
        <dbReference type="ARBA" id="ARBA00007647"/>
    </source>
</evidence>
<organism evidence="9 10">
    <name type="scientific">Panagrolaimus superbus</name>
    <dbReference type="NCBI Taxonomy" id="310955"/>
    <lineage>
        <taxon>Eukaryota</taxon>
        <taxon>Metazoa</taxon>
        <taxon>Ecdysozoa</taxon>
        <taxon>Nematoda</taxon>
        <taxon>Chromadorea</taxon>
        <taxon>Rhabditida</taxon>
        <taxon>Tylenchina</taxon>
        <taxon>Panagrolaimomorpha</taxon>
        <taxon>Panagrolaimoidea</taxon>
        <taxon>Panagrolaimidae</taxon>
        <taxon>Panagrolaimus</taxon>
    </lineage>
</organism>
<keyword evidence="4 8" id="KW-0808">Transferase</keyword>
<dbReference type="Pfam" id="PF01697">
    <property type="entry name" value="Glyco_transf_92"/>
    <property type="match status" value="1"/>
</dbReference>
<evidence type="ECO:0000256" key="5">
    <source>
        <dbReference type="ARBA" id="ARBA00022692"/>
    </source>
</evidence>
<keyword evidence="9" id="KW-1185">Reference proteome</keyword>
<name>A0A914YCA6_9BILA</name>
<evidence type="ECO:0000256" key="1">
    <source>
        <dbReference type="ARBA" id="ARBA00004167"/>
    </source>
</evidence>
<keyword evidence="5" id="KW-0812">Transmembrane</keyword>
<evidence type="ECO:0000256" key="8">
    <source>
        <dbReference type="RuleBase" id="RU366017"/>
    </source>
</evidence>
<keyword evidence="6" id="KW-1133">Transmembrane helix</keyword>
<comment type="similarity">
    <text evidence="2 8">Belongs to the glycosyltransferase 92 family.</text>
</comment>
<proteinExistence type="inferred from homology"/>
<evidence type="ECO:0000256" key="7">
    <source>
        <dbReference type="ARBA" id="ARBA00023136"/>
    </source>
</evidence>
<dbReference type="PANTHER" id="PTHR21645:SF22">
    <property type="entry name" value="GLYCOSYLTRANSFERASE FAMILY 92 PROTEIN"/>
    <property type="match status" value="1"/>
</dbReference>
<evidence type="ECO:0000313" key="9">
    <source>
        <dbReference type="Proteomes" id="UP000887577"/>
    </source>
</evidence>
<dbReference type="InterPro" id="IPR052012">
    <property type="entry name" value="GTase_92"/>
</dbReference>
<dbReference type="PANTHER" id="PTHR21645">
    <property type="entry name" value="GLYCOSYLTRANSFERASE FAMILY 92 PROTEIN"/>
    <property type="match status" value="1"/>
</dbReference>
<evidence type="ECO:0000256" key="4">
    <source>
        <dbReference type="ARBA" id="ARBA00022679"/>
    </source>
</evidence>
<comment type="subcellular location">
    <subcellularLocation>
        <location evidence="1">Membrane</location>
        <topology evidence="1">Single-pass membrane protein</topology>
    </subcellularLocation>
</comment>
<dbReference type="GO" id="GO:0016020">
    <property type="term" value="C:membrane"/>
    <property type="evidence" value="ECO:0007669"/>
    <property type="project" value="UniProtKB-SubCell"/>
</dbReference>
<keyword evidence="7" id="KW-0472">Membrane</keyword>
<dbReference type="Proteomes" id="UP000887577">
    <property type="component" value="Unplaced"/>
</dbReference>
<reference evidence="10" key="1">
    <citation type="submission" date="2022-11" db="UniProtKB">
        <authorList>
            <consortium name="WormBaseParasite"/>
        </authorList>
    </citation>
    <scope>IDENTIFICATION</scope>
</reference>
<dbReference type="EC" id="2.4.1.-" evidence="8"/>
<dbReference type="GO" id="GO:0016757">
    <property type="term" value="F:glycosyltransferase activity"/>
    <property type="evidence" value="ECO:0007669"/>
    <property type="project" value="UniProtKB-UniRule"/>
</dbReference>
<dbReference type="AlphaFoldDB" id="A0A914YCA6"/>
<keyword evidence="3 8" id="KW-0328">Glycosyltransferase</keyword>
<protein>
    <recommendedName>
        <fullName evidence="8">Glycosyltransferase family 92 protein</fullName>
        <ecNumber evidence="8">2.4.1.-</ecNumber>
    </recommendedName>
</protein>
<evidence type="ECO:0000256" key="3">
    <source>
        <dbReference type="ARBA" id="ARBA00022676"/>
    </source>
</evidence>